<dbReference type="Gene3D" id="3.30.70.1290">
    <property type="entry name" value="Transposase IS200-like"/>
    <property type="match status" value="1"/>
</dbReference>
<reference evidence="2 3" key="1">
    <citation type="submission" date="2019-03" db="EMBL/GenBank/DDBJ databases">
        <title>Diverse conjugative elements silence natural transformation in Legionella species.</title>
        <authorList>
            <person name="Durieux I."/>
            <person name="Ginevra C."/>
            <person name="Attaiech L."/>
            <person name="Picq K."/>
            <person name="Juan P.A."/>
            <person name="Jarraud S."/>
            <person name="Charpentier X."/>
        </authorList>
    </citation>
    <scope>NUCLEOTIDE SEQUENCE [LARGE SCALE GENOMIC DNA]</scope>
    <source>
        <strain evidence="2 3">HL-0427-4011</strain>
    </source>
</reference>
<evidence type="ECO:0000313" key="2">
    <source>
        <dbReference type="EMBL" id="QBR83522.1"/>
    </source>
</evidence>
<proteinExistence type="predicted"/>
<dbReference type="RefSeq" id="WP_135059902.1">
    <property type="nucleotide sequence ID" value="NZ_CP038254.1"/>
</dbReference>
<sequence>MVNYRRDRTKGGTYFFTLSLKNRDTDLLTRHIKLLGRSFRRAKKTNPFVTKAIVVLPEHLHAIWELPQNDDDYSTRWRQIKTYFLQEVLHWGEPLLRNQRNEYNLWQRRFWEHRIRNETDFFHHVNYIHYNPVKHQLVQNVSHWPYSSFHAYVNKGIIAKNWSDHSEQGCYGESD</sequence>
<protein>
    <submittedName>
        <fullName evidence="2">Transposase</fullName>
    </submittedName>
</protein>
<gene>
    <name evidence="2" type="ORF">E3983_03605</name>
</gene>
<dbReference type="SUPFAM" id="SSF143422">
    <property type="entry name" value="Transposase IS200-like"/>
    <property type="match status" value="1"/>
</dbReference>
<dbReference type="NCBIfam" id="NF047646">
    <property type="entry name" value="REP_Tyr_transpos"/>
    <property type="match status" value="1"/>
</dbReference>
<dbReference type="InterPro" id="IPR036515">
    <property type="entry name" value="Transposase_17_sf"/>
</dbReference>
<dbReference type="SMART" id="SM01321">
    <property type="entry name" value="Y1_Tnp"/>
    <property type="match status" value="1"/>
</dbReference>
<feature type="domain" description="Transposase IS200-like" evidence="1">
    <location>
        <begin position="9"/>
        <end position="131"/>
    </location>
</feature>
<dbReference type="EMBL" id="CP038254">
    <property type="protein sequence ID" value="QBR83522.1"/>
    <property type="molecule type" value="Genomic_DNA"/>
</dbReference>
<evidence type="ECO:0000259" key="1">
    <source>
        <dbReference type="SMART" id="SM01321"/>
    </source>
</evidence>
<dbReference type="Proteomes" id="UP000295517">
    <property type="component" value="Chromosome"/>
</dbReference>
<dbReference type="AlphaFoldDB" id="A0AAX1EER3"/>
<accession>A0AAX1EER3</accession>
<dbReference type="GO" id="GO:0006313">
    <property type="term" value="P:DNA transposition"/>
    <property type="evidence" value="ECO:0007669"/>
    <property type="project" value="InterPro"/>
</dbReference>
<dbReference type="InterPro" id="IPR002686">
    <property type="entry name" value="Transposase_17"/>
</dbReference>
<dbReference type="PANTHER" id="PTHR36966:SF1">
    <property type="entry name" value="REP-ASSOCIATED TYROSINE TRANSPOSASE"/>
    <property type="match status" value="1"/>
</dbReference>
<dbReference type="GO" id="GO:0043565">
    <property type="term" value="F:sequence-specific DNA binding"/>
    <property type="evidence" value="ECO:0007669"/>
    <property type="project" value="TreeGrafter"/>
</dbReference>
<dbReference type="InterPro" id="IPR052715">
    <property type="entry name" value="RAYT_transposase"/>
</dbReference>
<dbReference type="GO" id="GO:0004803">
    <property type="term" value="F:transposase activity"/>
    <property type="evidence" value="ECO:0007669"/>
    <property type="project" value="InterPro"/>
</dbReference>
<dbReference type="PANTHER" id="PTHR36966">
    <property type="entry name" value="REP-ASSOCIATED TYROSINE TRANSPOSASE"/>
    <property type="match status" value="1"/>
</dbReference>
<organism evidence="2 3">
    <name type="scientific">Legionella israelensis</name>
    <dbReference type="NCBI Taxonomy" id="454"/>
    <lineage>
        <taxon>Bacteria</taxon>
        <taxon>Pseudomonadati</taxon>
        <taxon>Pseudomonadota</taxon>
        <taxon>Gammaproteobacteria</taxon>
        <taxon>Legionellales</taxon>
        <taxon>Legionellaceae</taxon>
        <taxon>Legionella</taxon>
    </lineage>
</organism>
<evidence type="ECO:0000313" key="3">
    <source>
        <dbReference type="Proteomes" id="UP000295517"/>
    </source>
</evidence>
<name>A0AAX1EER3_9GAMM</name>